<reference evidence="7" key="2">
    <citation type="submission" date="2017-05" db="UniProtKB">
        <authorList>
            <consortium name="EnsemblMetazoa"/>
        </authorList>
    </citation>
    <scope>IDENTIFICATION</scope>
</reference>
<keyword evidence="8" id="KW-1185">Reference proteome</keyword>
<evidence type="ECO:0000256" key="1">
    <source>
        <dbReference type="ARBA" id="ARBA00005855"/>
    </source>
</evidence>
<keyword evidence="5" id="KW-0521">NADP</keyword>
<dbReference type="InterPro" id="IPR052206">
    <property type="entry name" value="Retinol_saturase"/>
</dbReference>
<evidence type="ECO:0000256" key="3">
    <source>
        <dbReference type="ARBA" id="ARBA00022729"/>
    </source>
</evidence>
<evidence type="ECO:0000256" key="5">
    <source>
        <dbReference type="ARBA" id="ARBA00022857"/>
    </source>
</evidence>
<keyword evidence="4" id="KW-0274">FAD</keyword>
<accession>A0A1X7VKZ3</accession>
<dbReference type="Gene3D" id="3.50.50.60">
    <property type="entry name" value="FAD/NAD(P)-binding domain"/>
    <property type="match status" value="2"/>
</dbReference>
<keyword evidence="6" id="KW-0520">NAD</keyword>
<reference evidence="8" key="1">
    <citation type="journal article" date="2010" name="Nature">
        <title>The Amphimedon queenslandica genome and the evolution of animal complexity.</title>
        <authorList>
            <person name="Srivastava M."/>
            <person name="Simakov O."/>
            <person name="Chapman J."/>
            <person name="Fahey B."/>
            <person name="Gauthier M.E."/>
            <person name="Mitros T."/>
            <person name="Richards G.S."/>
            <person name="Conaco C."/>
            <person name="Dacre M."/>
            <person name="Hellsten U."/>
            <person name="Larroux C."/>
            <person name="Putnam N.H."/>
            <person name="Stanke M."/>
            <person name="Adamska M."/>
            <person name="Darling A."/>
            <person name="Degnan S.M."/>
            <person name="Oakley T.H."/>
            <person name="Plachetzki D.C."/>
            <person name="Zhai Y."/>
            <person name="Adamski M."/>
            <person name="Calcino A."/>
            <person name="Cummins S.F."/>
            <person name="Goodstein D.M."/>
            <person name="Harris C."/>
            <person name="Jackson D.J."/>
            <person name="Leys S.P."/>
            <person name="Shu S."/>
            <person name="Woodcroft B.J."/>
            <person name="Vervoort M."/>
            <person name="Kosik K.S."/>
            <person name="Manning G."/>
            <person name="Degnan B.M."/>
            <person name="Rokhsar D.S."/>
        </authorList>
    </citation>
    <scope>NUCLEOTIDE SEQUENCE [LARGE SCALE GENOMIC DNA]</scope>
</reference>
<dbReference type="SUPFAM" id="SSF51905">
    <property type="entry name" value="FAD/NAD(P)-binding domain"/>
    <property type="match status" value="1"/>
</dbReference>
<keyword evidence="3" id="KW-0732">Signal</keyword>
<evidence type="ECO:0000313" key="8">
    <source>
        <dbReference type="Proteomes" id="UP000007879"/>
    </source>
</evidence>
<dbReference type="OrthoDB" id="38045at2759"/>
<evidence type="ECO:0000313" key="7">
    <source>
        <dbReference type="EnsemblMetazoa" id="Aqu2.1.41051_001"/>
    </source>
</evidence>
<organism evidence="7">
    <name type="scientific">Amphimedon queenslandica</name>
    <name type="common">Sponge</name>
    <dbReference type="NCBI Taxonomy" id="400682"/>
    <lineage>
        <taxon>Eukaryota</taxon>
        <taxon>Metazoa</taxon>
        <taxon>Porifera</taxon>
        <taxon>Demospongiae</taxon>
        <taxon>Heteroscleromorpha</taxon>
        <taxon>Haplosclerida</taxon>
        <taxon>Niphatidae</taxon>
        <taxon>Amphimedon</taxon>
    </lineage>
</organism>
<evidence type="ECO:0000256" key="6">
    <source>
        <dbReference type="ARBA" id="ARBA00023027"/>
    </source>
</evidence>
<dbReference type="Pfam" id="PF13450">
    <property type="entry name" value="NAD_binding_8"/>
    <property type="match status" value="1"/>
</dbReference>
<dbReference type="AlphaFoldDB" id="A0A1X7VKZ3"/>
<evidence type="ECO:0000256" key="4">
    <source>
        <dbReference type="ARBA" id="ARBA00022827"/>
    </source>
</evidence>
<sequence length="628" mass="70043">MVLALVLWGFVLLLPLALAYYYIKDSLWLFSSSPKGQSIFDEKLIINPPGETDIEIDQSKRDAVLKNSFSPDKVPDSLDAIVIGSGLGGLSVASLLSRAGKKVLVLEQHDQAGGCCHVFIDKGFEFDIGIHYVGKMNPGNTNRILSDQLTNGKLQWLSLDETYDMIALGEEYSKKYYVKSGRKKQVEYFIEQFPKEEKAIRSFYKKMEDAAKISSIVGLLKFIPKFLARFLLSSGILMWLVPNLKYLKMTVEEVLNEVTDNKDLRAVLTYCFGNYGTPPGKAPFYMHSLLLLHFLDGSYYPKGGSSEIAYNIIPTIEASGGRVLVRVRVKEILVKGGAAVGVKVSRGKQEYELYAPIVISDAGLTNTVTKLLPAEIASQTGLSKLVKKVRPGPGFLMIFIGLGGTKEELGLAAQNTWAFTDPDVIKVVEKYFALSAEEARDSSVPLMFVSFPSSKDPTFNDRYPGKSTCAIVTVTPFEWFEEWKGEQVQKRGEDYVSFKTRLGRRLWEQVCKLYPHLEDKLEYIEVGTPLSNQFYLESYKGEVYGLDHDINRFDPSIQTDLRPQLPVDGLYLTGQDVFSDGFSGAMFAGLITASAVLKKNLMGDLQRLRSKWKKLHQANGGGGEKKTN</sequence>
<dbReference type="KEGG" id="aqu:100636736"/>
<gene>
    <name evidence="7" type="primary">100636736</name>
</gene>
<evidence type="ECO:0008006" key="9">
    <source>
        <dbReference type="Google" id="ProtNLM"/>
    </source>
</evidence>
<dbReference type="EnsemblMetazoa" id="Aqu2.1.41051_001">
    <property type="protein sequence ID" value="Aqu2.1.41051_001"/>
    <property type="gene ID" value="Aqu2.1.41051"/>
</dbReference>
<dbReference type="STRING" id="400682.A0A1X7VKZ3"/>
<protein>
    <recommendedName>
        <fullName evidence="9">Amine oxidase domain-containing protein</fullName>
    </recommendedName>
</protein>
<dbReference type="eggNOG" id="KOG4254">
    <property type="taxonomic scope" value="Eukaryota"/>
</dbReference>
<comment type="similarity">
    <text evidence="1">Belongs to the carotenoid/retinoid oxidoreductase family. CrtISO subfamily.</text>
</comment>
<dbReference type="OMA" id="AFMFADW"/>
<evidence type="ECO:0000256" key="2">
    <source>
        <dbReference type="ARBA" id="ARBA00022630"/>
    </source>
</evidence>
<dbReference type="Proteomes" id="UP000007879">
    <property type="component" value="Unassembled WGS sequence"/>
</dbReference>
<keyword evidence="2" id="KW-0285">Flavoprotein</keyword>
<proteinExistence type="inferred from homology"/>
<dbReference type="EnsemblMetazoa" id="XM_003383623.3">
    <property type="protein sequence ID" value="XP_003383671.1"/>
    <property type="gene ID" value="LOC100636736"/>
</dbReference>
<dbReference type="InterPro" id="IPR036188">
    <property type="entry name" value="FAD/NAD-bd_sf"/>
</dbReference>
<name>A0A1X7VKZ3_AMPQE</name>
<dbReference type="InParanoid" id="A0A1X7VKZ3"/>
<dbReference type="PANTHER" id="PTHR46091:SF3">
    <property type="entry name" value="AMINE OXIDASE DOMAIN-CONTAINING PROTEIN"/>
    <property type="match status" value="1"/>
</dbReference>
<dbReference type="PANTHER" id="PTHR46091">
    <property type="entry name" value="BLR7054 PROTEIN"/>
    <property type="match status" value="1"/>
</dbReference>